<protein>
    <submittedName>
        <fullName evidence="1">HK97 gp10 family phage protein</fullName>
    </submittedName>
</protein>
<dbReference type="NCBIfam" id="TIGR01725">
    <property type="entry name" value="phge_HK97_gp10"/>
    <property type="match status" value="1"/>
</dbReference>
<proteinExistence type="predicted"/>
<dbReference type="RefSeq" id="WP_106470914.1">
    <property type="nucleotide sequence ID" value="NZ_CP027665.1"/>
</dbReference>
<accession>A0A2S0ML46</accession>
<dbReference type="Proteomes" id="UP000237655">
    <property type="component" value="Chromosome"/>
</dbReference>
<name>A0A2S0ML46_9RHOB</name>
<dbReference type="AlphaFoldDB" id="A0A2S0ML46"/>
<dbReference type="KEGG" id="thas:C6Y53_02045"/>
<keyword evidence="2" id="KW-1185">Reference proteome</keyword>
<dbReference type="Pfam" id="PF04883">
    <property type="entry name" value="HK97-gp10_like"/>
    <property type="match status" value="1"/>
</dbReference>
<organism evidence="1 2">
    <name type="scientific">Pukyongiella litopenaei</name>
    <dbReference type="NCBI Taxonomy" id="2605946"/>
    <lineage>
        <taxon>Bacteria</taxon>
        <taxon>Pseudomonadati</taxon>
        <taxon>Pseudomonadota</taxon>
        <taxon>Alphaproteobacteria</taxon>
        <taxon>Rhodobacterales</taxon>
        <taxon>Paracoccaceae</taxon>
        <taxon>Pukyongiella</taxon>
    </lineage>
</organism>
<dbReference type="EMBL" id="CP027665">
    <property type="protein sequence ID" value="AVO36599.1"/>
    <property type="molecule type" value="Genomic_DNA"/>
</dbReference>
<evidence type="ECO:0000313" key="2">
    <source>
        <dbReference type="Proteomes" id="UP000237655"/>
    </source>
</evidence>
<sequence>MVQGLDKLNRRWKAIPKNARINVRYAMEEAANDIVEEMWSRAPYRTGEVAESIGWTWGDAPAGTMTIGKVRGREYGTMRITIYAGGGNAFYAKFHEFGTVNMPAHPFFFPVWRARSKRVKGRVSRAISQAIKKG</sequence>
<gene>
    <name evidence="1" type="ORF">C6Y53_02045</name>
</gene>
<reference evidence="2" key="1">
    <citation type="submission" date="2018-03" db="EMBL/GenBank/DDBJ databases">
        <title>Genomic analysis of the strain SH-1 isolated from shrimp intestine.</title>
        <authorList>
            <person name="Kim Y.-S."/>
            <person name="Kim S.-E."/>
            <person name="Kim K.-H."/>
        </authorList>
    </citation>
    <scope>NUCLEOTIDE SEQUENCE [LARGE SCALE GENOMIC DNA]</scope>
    <source>
        <strain evidence="2">SH-1</strain>
    </source>
</reference>
<dbReference type="InterPro" id="IPR010064">
    <property type="entry name" value="HK97-gp10_tail"/>
</dbReference>
<evidence type="ECO:0000313" key="1">
    <source>
        <dbReference type="EMBL" id="AVO36599.1"/>
    </source>
</evidence>